<evidence type="ECO:0000256" key="1">
    <source>
        <dbReference type="SAM" id="MobiDB-lite"/>
    </source>
</evidence>
<evidence type="ECO:0000313" key="3">
    <source>
        <dbReference type="EMBL" id="CAB0000506.1"/>
    </source>
</evidence>
<feature type="compositionally biased region" description="Polar residues" evidence="1">
    <location>
        <begin position="54"/>
        <end position="66"/>
    </location>
</feature>
<proteinExistence type="predicted"/>
<evidence type="ECO:0000256" key="2">
    <source>
        <dbReference type="SAM" id="SignalP"/>
    </source>
</evidence>
<feature type="non-terminal residue" evidence="3">
    <location>
        <position position="77"/>
    </location>
</feature>
<feature type="signal peptide" evidence="2">
    <location>
        <begin position="1"/>
        <end position="21"/>
    </location>
</feature>
<sequence length="77" mass="8505">MIDVALSILALLIRVFQFAGNKLIHCTNHVAPYGPKNHHAQTCDFAGLRPSNCRTADDQQNSQSYGCRSPGQYGETR</sequence>
<feature type="region of interest" description="Disordered" evidence="1">
    <location>
        <begin position="54"/>
        <end position="77"/>
    </location>
</feature>
<name>A0A6H5GBR1_9HEMI</name>
<dbReference type="EMBL" id="CADCXU010009555">
    <property type="protein sequence ID" value="CAB0000506.1"/>
    <property type="molecule type" value="Genomic_DNA"/>
</dbReference>
<dbReference type="AlphaFoldDB" id="A0A6H5GBR1"/>
<organism evidence="3 4">
    <name type="scientific">Nesidiocoris tenuis</name>
    <dbReference type="NCBI Taxonomy" id="355587"/>
    <lineage>
        <taxon>Eukaryota</taxon>
        <taxon>Metazoa</taxon>
        <taxon>Ecdysozoa</taxon>
        <taxon>Arthropoda</taxon>
        <taxon>Hexapoda</taxon>
        <taxon>Insecta</taxon>
        <taxon>Pterygota</taxon>
        <taxon>Neoptera</taxon>
        <taxon>Paraneoptera</taxon>
        <taxon>Hemiptera</taxon>
        <taxon>Heteroptera</taxon>
        <taxon>Panheteroptera</taxon>
        <taxon>Cimicomorpha</taxon>
        <taxon>Miridae</taxon>
        <taxon>Dicyphina</taxon>
        <taxon>Nesidiocoris</taxon>
    </lineage>
</organism>
<keyword evidence="4" id="KW-1185">Reference proteome</keyword>
<reference evidence="3 4" key="1">
    <citation type="submission" date="2020-02" db="EMBL/GenBank/DDBJ databases">
        <authorList>
            <person name="Ferguson B K."/>
        </authorList>
    </citation>
    <scope>NUCLEOTIDE SEQUENCE [LARGE SCALE GENOMIC DNA]</scope>
</reference>
<accession>A0A6H5GBR1</accession>
<evidence type="ECO:0008006" key="5">
    <source>
        <dbReference type="Google" id="ProtNLM"/>
    </source>
</evidence>
<dbReference type="Proteomes" id="UP000479000">
    <property type="component" value="Unassembled WGS sequence"/>
</dbReference>
<keyword evidence="2" id="KW-0732">Signal</keyword>
<feature type="chain" id="PRO_5026183261" description="Secreted protein" evidence="2">
    <location>
        <begin position="22"/>
        <end position="77"/>
    </location>
</feature>
<gene>
    <name evidence="3" type="ORF">NTEN_LOCUS6350</name>
</gene>
<protein>
    <recommendedName>
        <fullName evidence="5">Secreted protein</fullName>
    </recommendedName>
</protein>
<evidence type="ECO:0000313" key="4">
    <source>
        <dbReference type="Proteomes" id="UP000479000"/>
    </source>
</evidence>